<gene>
    <name evidence="5" type="ORF">H9S92_07895</name>
</gene>
<keyword evidence="5" id="KW-0378">Hydrolase</keyword>
<feature type="domain" description="DUF5117" evidence="3">
    <location>
        <begin position="102"/>
        <end position="290"/>
    </location>
</feature>
<evidence type="ECO:0000259" key="3">
    <source>
        <dbReference type="Pfam" id="PF17148"/>
    </source>
</evidence>
<proteinExistence type="predicted"/>
<keyword evidence="5" id="KW-0482">Metalloprotease</keyword>
<comment type="caution">
    <text evidence="5">The sequence shown here is derived from an EMBL/GenBank/DDBJ whole genome shotgun (WGS) entry which is preliminary data.</text>
</comment>
<dbReference type="RefSeq" id="WP_187466168.1">
    <property type="nucleotide sequence ID" value="NZ_JACSIT010000090.1"/>
</dbReference>
<evidence type="ECO:0000256" key="1">
    <source>
        <dbReference type="SAM" id="SignalP"/>
    </source>
</evidence>
<dbReference type="PANTHER" id="PTHR38478:SF1">
    <property type="entry name" value="ZINC DEPENDENT METALLOPROTEASE DOMAIN LIPOPROTEIN"/>
    <property type="match status" value="1"/>
</dbReference>
<dbReference type="CDD" id="cd04276">
    <property type="entry name" value="ZnMc_MMP_like_2"/>
    <property type="match status" value="1"/>
</dbReference>
<dbReference type="InterPro" id="IPR033413">
    <property type="entry name" value="DUF5117"/>
</dbReference>
<dbReference type="Gene3D" id="3.40.390.10">
    <property type="entry name" value="Collagenase (Catalytic Domain)"/>
    <property type="match status" value="1"/>
</dbReference>
<dbReference type="Pfam" id="PF17148">
    <property type="entry name" value="DUF5117"/>
    <property type="match status" value="1"/>
</dbReference>
<feature type="domain" description="DUF5118" evidence="4">
    <location>
        <begin position="42"/>
        <end position="89"/>
    </location>
</feature>
<keyword evidence="5" id="KW-0645">Protease</keyword>
<name>A0A923T8L2_9BACT</name>
<accession>A0A923T8L2</accession>
<dbReference type="InterPro" id="IPR032534">
    <property type="entry name" value="EcxA_zinc-bd"/>
</dbReference>
<feature type="signal peptide" evidence="1">
    <location>
        <begin position="1"/>
        <end position="19"/>
    </location>
</feature>
<organism evidence="5 6">
    <name type="scientific">Neolewinella lacunae</name>
    <dbReference type="NCBI Taxonomy" id="1517758"/>
    <lineage>
        <taxon>Bacteria</taxon>
        <taxon>Pseudomonadati</taxon>
        <taxon>Bacteroidota</taxon>
        <taxon>Saprospiria</taxon>
        <taxon>Saprospirales</taxon>
        <taxon>Lewinellaceae</taxon>
        <taxon>Neolewinella</taxon>
    </lineage>
</organism>
<dbReference type="SUPFAM" id="SSF55486">
    <property type="entry name" value="Metalloproteases ('zincins'), catalytic domain"/>
    <property type="match status" value="1"/>
</dbReference>
<protein>
    <submittedName>
        <fullName evidence="5">Zinc-dependent metalloprotease</fullName>
    </submittedName>
</protein>
<evidence type="ECO:0000259" key="4">
    <source>
        <dbReference type="Pfam" id="PF17162"/>
    </source>
</evidence>
<feature type="chain" id="PRO_5037319599" evidence="1">
    <location>
        <begin position="20"/>
        <end position="808"/>
    </location>
</feature>
<feature type="domain" description="EcxA zinc-binding" evidence="2">
    <location>
        <begin position="424"/>
        <end position="729"/>
    </location>
</feature>
<reference evidence="5" key="1">
    <citation type="submission" date="2020-08" db="EMBL/GenBank/DDBJ databases">
        <title>Lewinella bacteria from marine environments.</title>
        <authorList>
            <person name="Zhong Y."/>
        </authorList>
    </citation>
    <scope>NUCLEOTIDE SEQUENCE</scope>
    <source>
        <strain evidence="5">KCTC 42187</strain>
    </source>
</reference>
<dbReference type="InterPro" id="IPR033428">
    <property type="entry name" value="DUF5118"/>
</dbReference>
<dbReference type="Proteomes" id="UP000650081">
    <property type="component" value="Unassembled WGS sequence"/>
</dbReference>
<dbReference type="InterPro" id="IPR024079">
    <property type="entry name" value="MetalloPept_cat_dom_sf"/>
</dbReference>
<evidence type="ECO:0000313" key="6">
    <source>
        <dbReference type="Proteomes" id="UP000650081"/>
    </source>
</evidence>
<dbReference type="AlphaFoldDB" id="A0A923T8L2"/>
<sequence>MTKYLLSLLLLALVFPLRAQETPAPDTAKTEAKEEKKKSPFKDYDKVITKDAVTTEGLFKTHLVGEKYYFEVPFSRLDRDMLLVSRIAKIPANLGGGYVNAGSKTNEQLVHWSRMNNAIHLKSISYSNVADAELPIFLSVQDNNYAPLIMAFKIEAFNPDSTAAVIEVSELFTTDVPAISGLSNQVRTTYKVRNLDKARSFISRMASYPENVEVRHDMTFVATEPPSNSRTGTISLQMAQSLYLLPETPMQPRLHDPRVGWFTIRQIDYGSEALKADQKTYLRRWRLEPKDPAAYARGELVEPVKPIVYYLDPATPEKFRPYFRQGIEDWQEAFKAAGFKNAIIAKDAPTPEEDPDWSPEDARFSTVRYVASETRNAVGPSVSDPRSGEIIESDIIWYHNHLRSYRNRYLLETGAANPSARTLNTPDEEIGEMMRRVISHEIGHALGLPHNMKASYAYPVDSLRSASFTQKWGLATTIMDYTRYNYVAQPGDTGVRWVRMLGPYDIYAINWGYRVIPDASSPAAEKATLNAWVREKNGDPVYLFGGTNSFDPSSQTESVGDDPIKASTYALANLKIVAPNLAKWTATAGEDYSDLEELYRELLGVWSRFAGHVTTNVGGVYEKLKTTDEAGYTYTPTDRAEQKKSVAFLNQHFFTTPEWLLQDEVTRNIGPSGVVTEIRSLQERQLNNLLRMDRLTRLIEQEALYGRTVAYPLTEMLGDVRRGIWSELTPGKDIDAFRRNLQRSHVMRLAQLLKEDAAKRTDVSAAVRAELLNIQAAANAATARYGSGMVRNHLRDIVALVQETLEVE</sequence>
<dbReference type="GO" id="GO:0008237">
    <property type="term" value="F:metallopeptidase activity"/>
    <property type="evidence" value="ECO:0007669"/>
    <property type="project" value="UniProtKB-KW"/>
</dbReference>
<dbReference type="PANTHER" id="PTHR38478">
    <property type="entry name" value="PEPTIDASE M1A AND M12B"/>
    <property type="match status" value="1"/>
</dbReference>
<keyword evidence="1" id="KW-0732">Signal</keyword>
<keyword evidence="6" id="KW-1185">Reference proteome</keyword>
<evidence type="ECO:0000259" key="2">
    <source>
        <dbReference type="Pfam" id="PF16313"/>
    </source>
</evidence>
<evidence type="ECO:0000313" key="5">
    <source>
        <dbReference type="EMBL" id="MBC6994078.1"/>
    </source>
</evidence>
<dbReference type="Pfam" id="PF17162">
    <property type="entry name" value="DUF5118"/>
    <property type="match status" value="1"/>
</dbReference>
<dbReference type="EMBL" id="JACSIT010000090">
    <property type="protein sequence ID" value="MBC6994078.1"/>
    <property type="molecule type" value="Genomic_DNA"/>
</dbReference>
<dbReference type="InterPro" id="IPR034032">
    <property type="entry name" value="Zn_MMP-like_bac"/>
</dbReference>
<dbReference type="Pfam" id="PF16313">
    <property type="entry name" value="DUF4953"/>
    <property type="match status" value="1"/>
</dbReference>